<evidence type="ECO:0000313" key="1">
    <source>
        <dbReference type="EMBL" id="KAK9281308.1"/>
    </source>
</evidence>
<dbReference type="Proteomes" id="UP001415857">
    <property type="component" value="Unassembled WGS sequence"/>
</dbReference>
<accession>A0AAP0RP38</accession>
<dbReference type="AlphaFoldDB" id="A0AAP0RP38"/>
<evidence type="ECO:0000313" key="2">
    <source>
        <dbReference type="Proteomes" id="UP001415857"/>
    </source>
</evidence>
<proteinExistence type="predicted"/>
<sequence>MAITGARGEGSAPGLIKDKRRHTLLTILFCLELEPSGGIMVDLVLYGNN</sequence>
<keyword evidence="2" id="KW-1185">Reference proteome</keyword>
<gene>
    <name evidence="1" type="ORF">L1049_004206</name>
</gene>
<organism evidence="1 2">
    <name type="scientific">Liquidambar formosana</name>
    <name type="common">Formosan gum</name>
    <dbReference type="NCBI Taxonomy" id="63359"/>
    <lineage>
        <taxon>Eukaryota</taxon>
        <taxon>Viridiplantae</taxon>
        <taxon>Streptophyta</taxon>
        <taxon>Embryophyta</taxon>
        <taxon>Tracheophyta</taxon>
        <taxon>Spermatophyta</taxon>
        <taxon>Magnoliopsida</taxon>
        <taxon>eudicotyledons</taxon>
        <taxon>Gunneridae</taxon>
        <taxon>Pentapetalae</taxon>
        <taxon>Saxifragales</taxon>
        <taxon>Altingiaceae</taxon>
        <taxon>Liquidambar</taxon>
    </lineage>
</organism>
<comment type="caution">
    <text evidence="1">The sequence shown here is derived from an EMBL/GenBank/DDBJ whole genome shotgun (WGS) entry which is preliminary data.</text>
</comment>
<name>A0AAP0RP38_LIQFO</name>
<reference evidence="1 2" key="1">
    <citation type="journal article" date="2024" name="Plant J.">
        <title>Genome sequences and population genomics reveal climatic adaptation and genomic divergence between two closely related sweetgum species.</title>
        <authorList>
            <person name="Xu W.Q."/>
            <person name="Ren C.Q."/>
            <person name="Zhang X.Y."/>
            <person name="Comes H.P."/>
            <person name="Liu X.H."/>
            <person name="Li Y.G."/>
            <person name="Kettle C.J."/>
            <person name="Jalonen R."/>
            <person name="Gaisberger H."/>
            <person name="Ma Y.Z."/>
            <person name="Qiu Y.X."/>
        </authorList>
    </citation>
    <scope>NUCLEOTIDE SEQUENCE [LARGE SCALE GENOMIC DNA]</scope>
    <source>
        <strain evidence="1">Hangzhou</strain>
    </source>
</reference>
<dbReference type="EMBL" id="JBBPBK010000007">
    <property type="protein sequence ID" value="KAK9281308.1"/>
    <property type="molecule type" value="Genomic_DNA"/>
</dbReference>
<protein>
    <submittedName>
        <fullName evidence="1">Uncharacterized protein</fullName>
    </submittedName>
</protein>